<dbReference type="RefSeq" id="WP_133435380.1">
    <property type="nucleotide sequence ID" value="NZ_JAUFSA010000001.1"/>
</dbReference>
<dbReference type="AlphaFoldDB" id="A0A4R5WY77"/>
<evidence type="ECO:0000313" key="2">
    <source>
        <dbReference type="Proteomes" id="UP001229081"/>
    </source>
</evidence>
<evidence type="ECO:0000313" key="1">
    <source>
        <dbReference type="EMBL" id="MDP7733987.1"/>
    </source>
</evidence>
<reference evidence="1" key="1">
    <citation type="submission" date="2023-06" db="EMBL/GenBank/DDBJ databases">
        <title>Identification of two novel mycobacterium reveal diversities and complexities of Mycobacterium gordonae clade.</title>
        <authorList>
            <person name="Matsumoto Y."/>
            <person name="Nakamura S."/>
            <person name="Motooka D."/>
            <person name="Fukushima K."/>
        </authorList>
    </citation>
    <scope>NUCLEOTIDE SEQUENCE</scope>
    <source>
        <strain evidence="1">TY812</strain>
    </source>
</reference>
<gene>
    <name evidence="1" type="ORF">QXL92_04375</name>
</gene>
<comment type="caution">
    <text evidence="1">The sequence shown here is derived from an EMBL/GenBank/DDBJ whole genome shotgun (WGS) entry which is preliminary data.</text>
</comment>
<protein>
    <submittedName>
        <fullName evidence="1">Uncharacterized protein</fullName>
    </submittedName>
</protein>
<dbReference type="EMBL" id="JAUFSA010000001">
    <property type="protein sequence ID" value="MDP7733987.1"/>
    <property type="molecule type" value="Genomic_DNA"/>
</dbReference>
<accession>A0A4R5WY77</accession>
<sequence>MSAREYRDDDAGYLNWRDKNPRGYVLNIHRSHNPVDAHLHDVGCSSLIAPIGSGLKLTDQYVKVCGRTEDEVHEWAGKHLSEPIPDCMSCRDIGPNGVGSGHNQRDTRMCPQCSMYQLSVTGNCPSCDED</sequence>
<proteinExistence type="predicted"/>
<dbReference type="Proteomes" id="UP001229081">
    <property type="component" value="Unassembled WGS sequence"/>
</dbReference>
<name>A0A4R5WY77_9MYCO</name>
<organism evidence="1 2">
    <name type="scientific">Mycobacterium paragordonae</name>
    <dbReference type="NCBI Taxonomy" id="1389713"/>
    <lineage>
        <taxon>Bacteria</taxon>
        <taxon>Bacillati</taxon>
        <taxon>Actinomycetota</taxon>
        <taxon>Actinomycetes</taxon>
        <taxon>Mycobacteriales</taxon>
        <taxon>Mycobacteriaceae</taxon>
        <taxon>Mycobacterium</taxon>
    </lineage>
</organism>